<dbReference type="EMBL" id="SNZF01000008">
    <property type="protein sequence ID" value="TDR35706.1"/>
    <property type="molecule type" value="Genomic_DNA"/>
</dbReference>
<dbReference type="RefSeq" id="WP_133674939.1">
    <property type="nucleotide sequence ID" value="NZ_SNZF01000008.1"/>
</dbReference>
<comment type="caution">
    <text evidence="2">The sequence shown here is derived from an EMBL/GenBank/DDBJ whole genome shotgun (WGS) entry which is preliminary data.</text>
</comment>
<reference evidence="2 3" key="1">
    <citation type="submission" date="2019-03" db="EMBL/GenBank/DDBJ databases">
        <title>Genomic Encyclopedia of Type Strains, Phase IV (KMG-IV): sequencing the most valuable type-strain genomes for metagenomic binning, comparative biology and taxonomic classification.</title>
        <authorList>
            <person name="Goeker M."/>
        </authorList>
    </citation>
    <scope>NUCLEOTIDE SEQUENCE [LARGE SCALE GENOMIC DNA]</scope>
    <source>
        <strain evidence="2 3">DSM 11603</strain>
    </source>
</reference>
<gene>
    <name evidence="2" type="ORF">DES43_108131</name>
</gene>
<protein>
    <recommendedName>
        <fullName evidence="4">DUF927 domain-containing protein</fullName>
    </recommendedName>
</protein>
<organism evidence="2 3">
    <name type="scientific">Aquamicrobium defluvii</name>
    <dbReference type="NCBI Taxonomy" id="69279"/>
    <lineage>
        <taxon>Bacteria</taxon>
        <taxon>Pseudomonadati</taxon>
        <taxon>Pseudomonadota</taxon>
        <taxon>Alphaproteobacteria</taxon>
        <taxon>Hyphomicrobiales</taxon>
        <taxon>Phyllobacteriaceae</taxon>
        <taxon>Aquamicrobium</taxon>
    </lineage>
</organism>
<dbReference type="Proteomes" id="UP000294958">
    <property type="component" value="Unassembled WGS sequence"/>
</dbReference>
<sequence>MAKAQTQTGARALQATFADAERVKEEQEWLSAPDPDPNQPRNGVPPGKWEGAPFDRMPPDCPVKVVGRDSEGSVYCISTTGHMRKMERWDMPALTDLFAPRLNTMMFYWPAWSKPKKISEEKIIPPQVVRVERDKCMMAIINEAARKPDFDPNTQHRGRGGWQDSHGNFIWHSGGWLWRADGKRLERSRPAQHDGHLYTRMAATIEPWAMPVEAGESPARRILEDLRTWNWQRPVLDPVLVLGWIATALMGGALKARPIVFASGGAGVGKSRLHEVVKAALDGAVMTSVNTTAAGIYQRIKLDSLPFMVDELESKSGTNRPESIIELARVAYTGGDISRGGQDHEATTFTARNSFFFSAIIPPPMGPQDKTRMAMLNLGPLERPGRTERDLVLKPETDGRMILRQVMDGWKEFSDRLLPFYAATLGQHGLSARAIDTYGTLLAAAELLVGQEVLEDIGLPVAEDPEHLGRIIAESTAADRTENLEHWHKALDILFQSTIDQWRDGVRPTVGGVCEELLRGPSNGGWDAKGARERLQLVNLGCLDKGKADANAGPVLAVPADGPQLQRIFGDTDFHKGGWYLALKQAPKSIVLPARKVKINGLAKHCLLVDLEAFEQYSSKAD</sequence>
<evidence type="ECO:0000256" key="1">
    <source>
        <dbReference type="SAM" id="MobiDB-lite"/>
    </source>
</evidence>
<accession>A0A4R6YGN7</accession>
<evidence type="ECO:0000313" key="3">
    <source>
        <dbReference type="Proteomes" id="UP000294958"/>
    </source>
</evidence>
<evidence type="ECO:0008006" key="4">
    <source>
        <dbReference type="Google" id="ProtNLM"/>
    </source>
</evidence>
<evidence type="ECO:0000313" key="2">
    <source>
        <dbReference type="EMBL" id="TDR35706.1"/>
    </source>
</evidence>
<proteinExistence type="predicted"/>
<dbReference type="OrthoDB" id="7208869at2"/>
<name>A0A4R6YGN7_9HYPH</name>
<keyword evidence="3" id="KW-1185">Reference proteome</keyword>
<feature type="region of interest" description="Disordered" evidence="1">
    <location>
        <begin position="1"/>
        <end position="55"/>
    </location>
</feature>
<dbReference type="AlphaFoldDB" id="A0A4R6YGN7"/>